<sequence>MAKVIEVNQDEHSTIFKRTSQGISIEFQQLTQVLVRHFGCLTTLASWRTDRATADVAVPVAAFTGNANDTGGAATLFEGDTFVWSRSGHSGGGEDGDNDGGDELHFDKSFVVEEEVDFFIRV</sequence>
<reference evidence="1 2" key="1">
    <citation type="submission" date="2019-10" db="EMBL/GenBank/DDBJ databases">
        <authorList>
            <person name="Palmer J.M."/>
        </authorList>
    </citation>
    <scope>NUCLEOTIDE SEQUENCE [LARGE SCALE GENOMIC DNA]</scope>
    <source>
        <strain evidence="1 2">TWF718</strain>
    </source>
</reference>
<accession>A0AAN8RFI3</accession>
<gene>
    <name evidence="1" type="ORF">TWF718_005118</name>
</gene>
<evidence type="ECO:0000313" key="2">
    <source>
        <dbReference type="Proteomes" id="UP001313282"/>
    </source>
</evidence>
<proteinExistence type="predicted"/>
<comment type="caution">
    <text evidence="1">The sequence shown here is derived from an EMBL/GenBank/DDBJ whole genome shotgun (WGS) entry which is preliminary data.</text>
</comment>
<dbReference type="Proteomes" id="UP001313282">
    <property type="component" value="Unassembled WGS sequence"/>
</dbReference>
<dbReference type="EMBL" id="JAVHNR010000002">
    <property type="protein sequence ID" value="KAK6351970.1"/>
    <property type="molecule type" value="Genomic_DNA"/>
</dbReference>
<keyword evidence="2" id="KW-1185">Reference proteome</keyword>
<evidence type="ECO:0000313" key="1">
    <source>
        <dbReference type="EMBL" id="KAK6351970.1"/>
    </source>
</evidence>
<protein>
    <submittedName>
        <fullName evidence="1">Uncharacterized protein</fullName>
    </submittedName>
</protein>
<name>A0AAN8RFI3_9PEZI</name>
<organism evidence="1 2">
    <name type="scientific">Orbilia javanica</name>
    <dbReference type="NCBI Taxonomy" id="47235"/>
    <lineage>
        <taxon>Eukaryota</taxon>
        <taxon>Fungi</taxon>
        <taxon>Dikarya</taxon>
        <taxon>Ascomycota</taxon>
        <taxon>Pezizomycotina</taxon>
        <taxon>Orbiliomycetes</taxon>
        <taxon>Orbiliales</taxon>
        <taxon>Orbiliaceae</taxon>
        <taxon>Orbilia</taxon>
    </lineage>
</organism>
<dbReference type="AlphaFoldDB" id="A0AAN8RFI3"/>